<feature type="compositionally biased region" description="Low complexity" evidence="1">
    <location>
        <begin position="214"/>
        <end position="234"/>
    </location>
</feature>
<reference evidence="3" key="1">
    <citation type="journal article" date="2018" name="Nat. Microbiol.">
        <title>Leveraging single-cell genomics to expand the fungal tree of life.</title>
        <authorList>
            <person name="Ahrendt S.R."/>
            <person name="Quandt C.A."/>
            <person name="Ciobanu D."/>
            <person name="Clum A."/>
            <person name="Salamov A."/>
            <person name="Andreopoulos B."/>
            <person name="Cheng J.F."/>
            <person name="Woyke T."/>
            <person name="Pelin A."/>
            <person name="Henrissat B."/>
            <person name="Reynolds N.K."/>
            <person name="Benny G.L."/>
            <person name="Smith M.E."/>
            <person name="James T.Y."/>
            <person name="Grigoriev I.V."/>
        </authorList>
    </citation>
    <scope>NUCLEOTIDE SEQUENCE [LARGE SCALE GENOMIC DNA]</scope>
    <source>
        <strain evidence="3">ATCC 52028</strain>
    </source>
</reference>
<feature type="compositionally biased region" description="Polar residues" evidence="1">
    <location>
        <begin position="24"/>
        <end position="35"/>
    </location>
</feature>
<name>A0A4P9X6C7_9FUNG</name>
<organism evidence="2 3">
    <name type="scientific">Caulochytrium protostelioides</name>
    <dbReference type="NCBI Taxonomy" id="1555241"/>
    <lineage>
        <taxon>Eukaryota</taxon>
        <taxon>Fungi</taxon>
        <taxon>Fungi incertae sedis</taxon>
        <taxon>Chytridiomycota</taxon>
        <taxon>Chytridiomycota incertae sedis</taxon>
        <taxon>Chytridiomycetes</taxon>
        <taxon>Caulochytriales</taxon>
        <taxon>Caulochytriaceae</taxon>
        <taxon>Caulochytrium</taxon>
    </lineage>
</organism>
<gene>
    <name evidence="2" type="ORF">CXG81DRAFT_26593</name>
</gene>
<evidence type="ECO:0000313" key="2">
    <source>
        <dbReference type="EMBL" id="RKP00725.1"/>
    </source>
</evidence>
<dbReference type="AlphaFoldDB" id="A0A4P9X6C7"/>
<accession>A0A4P9X6C7</accession>
<proteinExistence type="predicted"/>
<feature type="region of interest" description="Disordered" evidence="1">
    <location>
        <begin position="186"/>
        <end position="244"/>
    </location>
</feature>
<protein>
    <submittedName>
        <fullName evidence="2">Uncharacterized protein</fullName>
    </submittedName>
</protein>
<feature type="region of interest" description="Disordered" evidence="1">
    <location>
        <begin position="1"/>
        <end position="37"/>
    </location>
</feature>
<dbReference type="EMBL" id="ML014202">
    <property type="protein sequence ID" value="RKP00725.1"/>
    <property type="molecule type" value="Genomic_DNA"/>
</dbReference>
<dbReference type="Proteomes" id="UP000274922">
    <property type="component" value="Unassembled WGS sequence"/>
</dbReference>
<keyword evidence="3" id="KW-1185">Reference proteome</keyword>
<evidence type="ECO:0000313" key="3">
    <source>
        <dbReference type="Proteomes" id="UP000274922"/>
    </source>
</evidence>
<sequence>MAPTLPGTAVRPATAGPSPAKAVPTTSGRAVSATTRPADIVVRSSRNASHLPLPSLTSSGPVVADAGVRARHNGVSGFGVPSARFVDHGRPGRMGRRAEAQDRRLPVVREHPSDGALADDVGSDMGSPRRLLAGPAPCGNLPGHDTALLPLPLPPPPPPPPVATIAASLSRAMQVLPMPAAATGYHGSRVDTDDNADAHGASAHVRSRHEAFCRASTGGSRAAATAPRSAASSGDPLFTVARAA</sequence>
<evidence type="ECO:0000256" key="1">
    <source>
        <dbReference type="SAM" id="MobiDB-lite"/>
    </source>
</evidence>